<name>A0ABR1KJR9_9PEZI</name>
<dbReference type="Proteomes" id="UP001363622">
    <property type="component" value="Unassembled WGS sequence"/>
</dbReference>
<evidence type="ECO:0000313" key="2">
    <source>
        <dbReference type="EMBL" id="KAK7516327.1"/>
    </source>
</evidence>
<sequence>MQMEQTPHCISHRVRPLTHHPLQIQRQHTHIHAGSPNFSAIIAHEIAMTLPPFPYPPPLPTKEITAPPSNPHIYHPQQTRHHRHIPPSPTYSSVIDTEITLSLRPIPPSFLFPALHQTTRVGSIGYRAPLTRGGDMLYPLFPRAARAGWEDEGEDEGEGEGEGEKNRDRATETGGQGAMLDEDGEDEDGGAGGAGGAGTRRTVVFHSETGTFEVRRRRRHPPQQRQECGDRQCAQEEGYNVNVNTKTPPPPYSANSISISAPAPTSTRSEKPGDKDALDCDSTSAISPAKQQDLSSGPVSRQRRTRRVSRLVEWGREVRRRSVW</sequence>
<evidence type="ECO:0000313" key="3">
    <source>
        <dbReference type="Proteomes" id="UP001363622"/>
    </source>
</evidence>
<accession>A0ABR1KJR9</accession>
<keyword evidence="3" id="KW-1185">Reference proteome</keyword>
<dbReference type="EMBL" id="JBBPHU010000006">
    <property type="protein sequence ID" value="KAK7516327.1"/>
    <property type="molecule type" value="Genomic_DNA"/>
</dbReference>
<evidence type="ECO:0000256" key="1">
    <source>
        <dbReference type="SAM" id="MobiDB-lite"/>
    </source>
</evidence>
<feature type="compositionally biased region" description="Basic and acidic residues" evidence="1">
    <location>
        <begin position="162"/>
        <end position="171"/>
    </location>
</feature>
<reference evidence="2 3" key="1">
    <citation type="submission" date="2024-04" db="EMBL/GenBank/DDBJ databases">
        <title>Phyllosticta paracitricarpa is synonymous to the EU quarantine fungus P. citricarpa based on phylogenomic analyses.</title>
        <authorList>
            <consortium name="Lawrence Berkeley National Laboratory"/>
            <person name="Van Ingen-Buijs V.A."/>
            <person name="Van Westerhoven A.C."/>
            <person name="Haridas S."/>
            <person name="Skiadas P."/>
            <person name="Martin F."/>
            <person name="Groenewald J.Z."/>
            <person name="Crous P.W."/>
            <person name="Seidl M.F."/>
        </authorList>
    </citation>
    <scope>NUCLEOTIDE SEQUENCE [LARGE SCALE GENOMIC DNA]</scope>
    <source>
        <strain evidence="2 3">CBS 123371</strain>
    </source>
</reference>
<feature type="compositionally biased region" description="Polar residues" evidence="1">
    <location>
        <begin position="281"/>
        <end position="298"/>
    </location>
</feature>
<proteinExistence type="predicted"/>
<feature type="compositionally biased region" description="Acidic residues" evidence="1">
    <location>
        <begin position="180"/>
        <end position="189"/>
    </location>
</feature>
<feature type="compositionally biased region" description="Low complexity" evidence="1">
    <location>
        <begin position="253"/>
        <end position="267"/>
    </location>
</feature>
<feature type="region of interest" description="Disordered" evidence="1">
    <location>
        <begin position="148"/>
        <end position="309"/>
    </location>
</feature>
<comment type="caution">
    <text evidence="2">The sequence shown here is derived from an EMBL/GenBank/DDBJ whole genome shotgun (WGS) entry which is preliminary data.</text>
</comment>
<organism evidence="2 3">
    <name type="scientific">Phyllosticta citriasiana</name>
    <dbReference type="NCBI Taxonomy" id="595635"/>
    <lineage>
        <taxon>Eukaryota</taxon>
        <taxon>Fungi</taxon>
        <taxon>Dikarya</taxon>
        <taxon>Ascomycota</taxon>
        <taxon>Pezizomycotina</taxon>
        <taxon>Dothideomycetes</taxon>
        <taxon>Dothideomycetes incertae sedis</taxon>
        <taxon>Botryosphaeriales</taxon>
        <taxon>Phyllostictaceae</taxon>
        <taxon>Phyllosticta</taxon>
    </lineage>
</organism>
<feature type="compositionally biased region" description="Acidic residues" evidence="1">
    <location>
        <begin position="150"/>
        <end position="161"/>
    </location>
</feature>
<gene>
    <name evidence="2" type="ORF">IWZ03DRAFT_187456</name>
</gene>
<feature type="compositionally biased region" description="Basic and acidic residues" evidence="1">
    <location>
        <begin position="268"/>
        <end position="278"/>
    </location>
</feature>
<protein>
    <submittedName>
        <fullName evidence="2">Uncharacterized protein</fullName>
    </submittedName>
</protein>